<feature type="region of interest" description="Disordered" evidence="1">
    <location>
        <begin position="459"/>
        <end position="478"/>
    </location>
</feature>
<evidence type="ECO:0000256" key="1">
    <source>
        <dbReference type="SAM" id="MobiDB-lite"/>
    </source>
</evidence>
<reference evidence="2" key="1">
    <citation type="submission" date="2021-02" db="EMBL/GenBank/DDBJ databases">
        <authorList>
            <person name="Nieuwenhuis M."/>
            <person name="Van De Peppel L.J.J."/>
        </authorList>
    </citation>
    <scope>NUCLEOTIDE SEQUENCE</scope>
    <source>
        <strain evidence="2">D49</strain>
    </source>
</reference>
<dbReference type="Proteomes" id="UP000717328">
    <property type="component" value="Unassembled WGS sequence"/>
</dbReference>
<feature type="compositionally biased region" description="Polar residues" evidence="1">
    <location>
        <begin position="324"/>
        <end position="355"/>
    </location>
</feature>
<comment type="caution">
    <text evidence="2">The sequence shown here is derived from an EMBL/GenBank/DDBJ whole genome shotgun (WGS) entry which is preliminary data.</text>
</comment>
<evidence type="ECO:0000313" key="3">
    <source>
        <dbReference type="Proteomes" id="UP000717328"/>
    </source>
</evidence>
<dbReference type="EMBL" id="JABCKI010000036">
    <property type="protein sequence ID" value="KAG5653734.1"/>
    <property type="molecule type" value="Genomic_DNA"/>
</dbReference>
<keyword evidence="3" id="KW-1185">Reference proteome</keyword>
<feature type="region of interest" description="Disordered" evidence="1">
    <location>
        <begin position="22"/>
        <end position="67"/>
    </location>
</feature>
<protein>
    <submittedName>
        <fullName evidence="2">Uncharacterized protein</fullName>
    </submittedName>
</protein>
<proteinExistence type="predicted"/>
<organism evidence="2 3">
    <name type="scientific">Sphagnurus paluster</name>
    <dbReference type="NCBI Taxonomy" id="117069"/>
    <lineage>
        <taxon>Eukaryota</taxon>
        <taxon>Fungi</taxon>
        <taxon>Dikarya</taxon>
        <taxon>Basidiomycota</taxon>
        <taxon>Agaricomycotina</taxon>
        <taxon>Agaricomycetes</taxon>
        <taxon>Agaricomycetidae</taxon>
        <taxon>Agaricales</taxon>
        <taxon>Tricholomatineae</taxon>
        <taxon>Lyophyllaceae</taxon>
        <taxon>Sphagnurus</taxon>
    </lineage>
</organism>
<evidence type="ECO:0000313" key="2">
    <source>
        <dbReference type="EMBL" id="KAG5653734.1"/>
    </source>
</evidence>
<dbReference type="AlphaFoldDB" id="A0A9P7GPQ8"/>
<feature type="region of interest" description="Disordered" evidence="1">
    <location>
        <begin position="530"/>
        <end position="572"/>
    </location>
</feature>
<feature type="region of interest" description="Disordered" evidence="1">
    <location>
        <begin position="255"/>
        <end position="365"/>
    </location>
</feature>
<reference evidence="2" key="2">
    <citation type="submission" date="2021-10" db="EMBL/GenBank/DDBJ databases">
        <title>Phylogenomics reveals ancestral predisposition of the termite-cultivated fungus Termitomyces towards a domesticated lifestyle.</title>
        <authorList>
            <person name="Auxier B."/>
            <person name="Grum-Grzhimaylo A."/>
            <person name="Cardenas M.E."/>
            <person name="Lodge J.D."/>
            <person name="Laessoe T."/>
            <person name="Pedersen O."/>
            <person name="Smith M.E."/>
            <person name="Kuyper T.W."/>
            <person name="Franco-Molano E.A."/>
            <person name="Baroni T.J."/>
            <person name="Aanen D.K."/>
        </authorList>
    </citation>
    <scope>NUCLEOTIDE SEQUENCE</scope>
    <source>
        <strain evidence="2">D49</strain>
    </source>
</reference>
<accession>A0A9P7GPQ8</accession>
<sequence>MSYKPDGKAKHEVPVPIIALEDVQSKSPPTVDDKTNDNATRLSAGRKGKWKESTVGPARVDGYSEHPDGPCPTCGREPIRQEAQLHSIVDMLNEFLEKGTPVFKDWKDWDRPIRFQFLLGGFKRLTEHCRDGVTPGPHLFSDSYTSKFKDLHYWITKYLPARFSWNNRPLQLGDGVVMYLITLGEAFYEVFVETVDGVMMRALENKHARQGHSLDVADFDFFKGVPLTAEQLSSVEKLLRASAVDSITQLQISSTPLTAPQARPSKPMPKRRKAVAASKAGPTTSSKVITRSAKRKADALLEPGDELPFASLPPPTRPRKRQATDANRASSSGRPISIRSTQVQGSTEAPSTGSPTAIRAPSRVEKSVPVTLSAAALGAMNVAFTFVSPSQSAPQDTTSLPPRPLSMVELAAIHPIVPPPESDTDAGADPGLETARGYETDATVVGMSVLNVSFKTEDSSVSRTPTPLPVPAHPRTGGKVWSTLLQNLPPMRPTSPPAGVPLSLVDGDDDTDVTTPVLRSQALVQVEATSDVHNPVLDYSDTESMSSSDHSEDDSLLCTPLAPRDPSPPVTA</sequence>
<name>A0A9P7GPQ8_9AGAR</name>
<feature type="compositionally biased region" description="Pro residues" evidence="1">
    <location>
        <begin position="563"/>
        <end position="572"/>
    </location>
</feature>
<feature type="compositionally biased region" description="Low complexity" evidence="1">
    <location>
        <begin position="538"/>
        <end position="548"/>
    </location>
</feature>
<gene>
    <name evidence="2" type="ORF">H0H81_010991</name>
</gene>